<dbReference type="Proteomes" id="UP000001940">
    <property type="component" value="Chromosome V"/>
</dbReference>
<dbReference type="EMBL" id="BX284605">
    <property type="protein sequence ID" value="CAB01644.2"/>
    <property type="molecule type" value="Genomic_DNA"/>
</dbReference>
<dbReference type="UCSC" id="F02D8.1">
    <property type="organism name" value="c. elegans"/>
</dbReference>
<dbReference type="WormBase" id="F02D8.1">
    <property type="protein sequence ID" value="CE36124"/>
    <property type="gene ID" value="WBGene00008520"/>
</dbReference>
<dbReference type="HOGENOM" id="CLU_134612_0_0_1"/>
<dbReference type="Bgee" id="WBGene00008520">
    <property type="expression patterns" value="Expressed in material anatomical entity and 1 other cell type or tissue"/>
</dbReference>
<dbReference type="AGR" id="WB:WBGene00008520"/>
<dbReference type="AlphaFoldDB" id="Q19118"/>
<gene>
    <name evidence="2" type="ORF">CELE_F02D8.1</name>
    <name evidence="2 4" type="ORF">F02D8.1</name>
</gene>
<dbReference type="OMA" id="LANRATH"/>
<keyword evidence="3" id="KW-1185">Reference proteome</keyword>
<feature type="compositionally biased region" description="Polar residues" evidence="1">
    <location>
        <begin position="60"/>
        <end position="72"/>
    </location>
</feature>
<dbReference type="InParanoid" id="Q19118"/>
<evidence type="ECO:0000313" key="2">
    <source>
        <dbReference type="EMBL" id="CAB01644.2"/>
    </source>
</evidence>
<proteinExistence type="predicted"/>
<accession>Q19118</accession>
<dbReference type="OrthoDB" id="5815869at2759"/>
<dbReference type="PIR" id="T20504">
    <property type="entry name" value="T20504"/>
</dbReference>
<sequence length="175" mass="20351">MTTNALIRIRSKSISDVFSSTEWEEDKEDLLPKKDNDYRKSAFEKWKSSFNLNLLANDQQFGRRTSRGNSKFFSRPPLPSNPRPRRQSLAATLRRTSIKDDLKKIWDTRRVSLCSLKTQIKDKMTGRSHENLANRATHYCQKTSCDQNQNETEESLDDSSPPAFFIVDKSVWTRS</sequence>
<dbReference type="PaxDb" id="6239-F02D8.1"/>
<reference evidence="2 3" key="1">
    <citation type="journal article" date="1998" name="Science">
        <title>Genome sequence of the nematode C. elegans: a platform for investigating biology.</title>
        <authorList>
            <consortium name="The C. elegans sequencing consortium"/>
            <person name="Sulson J.E."/>
            <person name="Waterston R."/>
        </authorList>
    </citation>
    <scope>NUCLEOTIDE SEQUENCE [LARGE SCALE GENOMIC DNA]</scope>
    <source>
        <strain evidence="2 3">Bristol N2</strain>
    </source>
</reference>
<evidence type="ECO:0000313" key="4">
    <source>
        <dbReference type="WormBase" id="F02D8.1"/>
    </source>
</evidence>
<evidence type="ECO:0000313" key="3">
    <source>
        <dbReference type="Proteomes" id="UP000001940"/>
    </source>
</evidence>
<feature type="region of interest" description="Disordered" evidence="1">
    <location>
        <begin position="60"/>
        <end position="89"/>
    </location>
</feature>
<dbReference type="eggNOG" id="ENOG502TIC5">
    <property type="taxonomic scope" value="Eukaryota"/>
</dbReference>
<dbReference type="FunCoup" id="Q19118">
    <property type="interactions" value="308"/>
</dbReference>
<dbReference type="SMR" id="Q19118"/>
<protein>
    <submittedName>
        <fullName evidence="2">Uncharacterized protein</fullName>
    </submittedName>
</protein>
<evidence type="ECO:0000256" key="1">
    <source>
        <dbReference type="SAM" id="MobiDB-lite"/>
    </source>
</evidence>
<name>Q19118_CAEEL</name>
<organism evidence="2 3">
    <name type="scientific">Caenorhabditis elegans</name>
    <dbReference type="NCBI Taxonomy" id="6239"/>
    <lineage>
        <taxon>Eukaryota</taxon>
        <taxon>Metazoa</taxon>
        <taxon>Ecdysozoa</taxon>
        <taxon>Nematoda</taxon>
        <taxon>Chromadorea</taxon>
        <taxon>Rhabditida</taxon>
        <taxon>Rhabditina</taxon>
        <taxon>Rhabditomorpha</taxon>
        <taxon>Rhabditoidea</taxon>
        <taxon>Rhabditidae</taxon>
        <taxon>Peloderinae</taxon>
        <taxon>Caenorhabditis</taxon>
    </lineage>
</organism>